<evidence type="ECO:0000313" key="1">
    <source>
        <dbReference type="EMBL" id="EPS74639.1"/>
    </source>
</evidence>
<accession>S8D4F3</accession>
<reference evidence="1 2" key="1">
    <citation type="journal article" date="2013" name="BMC Genomics">
        <title>The miniature genome of a carnivorous plant Genlisea aurea contains a low number of genes and short non-coding sequences.</title>
        <authorList>
            <person name="Leushkin E.V."/>
            <person name="Sutormin R.A."/>
            <person name="Nabieva E.R."/>
            <person name="Penin A.A."/>
            <person name="Kondrashov A.S."/>
            <person name="Logacheva M.D."/>
        </authorList>
    </citation>
    <scope>NUCLEOTIDE SEQUENCE [LARGE SCALE GENOMIC DNA]</scope>
</reference>
<dbReference type="Proteomes" id="UP000015453">
    <property type="component" value="Unassembled WGS sequence"/>
</dbReference>
<organism evidence="1 2">
    <name type="scientific">Genlisea aurea</name>
    <dbReference type="NCBI Taxonomy" id="192259"/>
    <lineage>
        <taxon>Eukaryota</taxon>
        <taxon>Viridiplantae</taxon>
        <taxon>Streptophyta</taxon>
        <taxon>Embryophyta</taxon>
        <taxon>Tracheophyta</taxon>
        <taxon>Spermatophyta</taxon>
        <taxon>Magnoliopsida</taxon>
        <taxon>eudicotyledons</taxon>
        <taxon>Gunneridae</taxon>
        <taxon>Pentapetalae</taxon>
        <taxon>asterids</taxon>
        <taxon>lamiids</taxon>
        <taxon>Lamiales</taxon>
        <taxon>Lentibulariaceae</taxon>
        <taxon>Genlisea</taxon>
    </lineage>
</organism>
<gene>
    <name evidence="1" type="ORF">M569_00118</name>
</gene>
<protein>
    <submittedName>
        <fullName evidence="1">Uncharacterized protein</fullName>
    </submittedName>
</protein>
<keyword evidence="2" id="KW-1185">Reference proteome</keyword>
<evidence type="ECO:0000313" key="2">
    <source>
        <dbReference type="Proteomes" id="UP000015453"/>
    </source>
</evidence>
<dbReference type="AlphaFoldDB" id="S8D4F3"/>
<name>S8D4F3_9LAMI</name>
<comment type="caution">
    <text evidence="1">The sequence shown here is derived from an EMBL/GenBank/DDBJ whole genome shotgun (WGS) entry which is preliminary data.</text>
</comment>
<dbReference type="EMBL" id="AUSU01000018">
    <property type="protein sequence ID" value="EPS74639.1"/>
    <property type="molecule type" value="Genomic_DNA"/>
</dbReference>
<sequence length="164" mass="18428">MHSRDLKSRVLMTRAKRPHLSHKRSRLVCKKWVILRALQSRQALKLAGTRWNSARGTGARPYMGTDTKTRGPIMSTIESLTVSCFSGAASAHDLWTFLENHYGQLNNSLFYQSIISADQIFGATKLTQLLRGLNEKLTLTNLLWSPVGKAYSILLNVEQEKAKG</sequence>
<proteinExistence type="predicted"/>